<evidence type="ECO:0000313" key="10">
    <source>
        <dbReference type="EMBL" id="KGF48211.1"/>
    </source>
</evidence>
<dbReference type="EC" id="1.17.7.3" evidence="7"/>
<keyword evidence="1 7" id="KW-0004">4Fe-4S</keyword>
<evidence type="ECO:0000256" key="7">
    <source>
        <dbReference type="HAMAP-Rule" id="MF_00159"/>
    </source>
</evidence>
<dbReference type="InterPro" id="IPR004588">
    <property type="entry name" value="IspG_bac-typ"/>
</dbReference>
<comment type="catalytic activity">
    <reaction evidence="7">
        <text>(2E)-4-hydroxy-3-methylbut-2-enyl diphosphate + oxidized [flavodoxin] + H2O + 2 H(+) = 2-C-methyl-D-erythritol 2,4-cyclic diphosphate + reduced [flavodoxin]</text>
        <dbReference type="Rhea" id="RHEA:43604"/>
        <dbReference type="Rhea" id="RHEA-COMP:10622"/>
        <dbReference type="Rhea" id="RHEA-COMP:10623"/>
        <dbReference type="ChEBI" id="CHEBI:15377"/>
        <dbReference type="ChEBI" id="CHEBI:15378"/>
        <dbReference type="ChEBI" id="CHEBI:57618"/>
        <dbReference type="ChEBI" id="CHEBI:58210"/>
        <dbReference type="ChEBI" id="CHEBI:58483"/>
        <dbReference type="ChEBI" id="CHEBI:128753"/>
        <dbReference type="EC" id="1.17.7.3"/>
    </reaction>
</comment>
<feature type="binding site" evidence="7">
    <location>
        <position position="269"/>
    </location>
    <ligand>
        <name>[4Fe-4S] cluster</name>
        <dbReference type="ChEBI" id="CHEBI:49883"/>
    </ligand>
</feature>
<dbReference type="NCBIfam" id="TIGR00612">
    <property type="entry name" value="ispG_gcpE"/>
    <property type="match status" value="1"/>
</dbReference>
<comment type="caution">
    <text evidence="10">The sequence shown here is derived from an EMBL/GenBank/DDBJ whole genome shotgun (WGS) entry which is preliminary data.</text>
</comment>
<feature type="domain" description="IspG TIM-barrel" evidence="8">
    <location>
        <begin position="7"/>
        <end position="247"/>
    </location>
</feature>
<feature type="binding site" evidence="7">
    <location>
        <position position="301"/>
    </location>
    <ligand>
        <name>[4Fe-4S] cluster</name>
        <dbReference type="ChEBI" id="CHEBI:49883"/>
    </ligand>
</feature>
<dbReference type="Proteomes" id="UP000029628">
    <property type="component" value="Unassembled WGS sequence"/>
</dbReference>
<keyword evidence="11" id="KW-1185">Reference proteome</keyword>
<dbReference type="Gene3D" id="3.20.20.20">
    <property type="entry name" value="Dihydropteroate synthase-like"/>
    <property type="match status" value="1"/>
</dbReference>
<evidence type="ECO:0000259" key="8">
    <source>
        <dbReference type="Pfam" id="PF04551"/>
    </source>
</evidence>
<dbReference type="InterPro" id="IPR058579">
    <property type="entry name" value="IspG_C"/>
</dbReference>
<evidence type="ECO:0000256" key="3">
    <source>
        <dbReference type="ARBA" id="ARBA00023002"/>
    </source>
</evidence>
<dbReference type="GO" id="GO:0016114">
    <property type="term" value="P:terpenoid biosynthetic process"/>
    <property type="evidence" value="ECO:0007669"/>
    <property type="project" value="InterPro"/>
</dbReference>
<evidence type="ECO:0000256" key="2">
    <source>
        <dbReference type="ARBA" id="ARBA00022723"/>
    </source>
</evidence>
<dbReference type="GO" id="GO:0141197">
    <property type="term" value="F:4-hydroxy-3-methylbut-2-enyl-diphosphate synthase activity (flavodoxin)"/>
    <property type="evidence" value="ECO:0007669"/>
    <property type="project" value="UniProtKB-EC"/>
</dbReference>
<dbReference type="eggNOG" id="COG0821">
    <property type="taxonomic scope" value="Bacteria"/>
</dbReference>
<dbReference type="FunFam" id="3.30.413.10:FF:000005">
    <property type="entry name" value="4-hydroxy-3-methylbut-2-en-1-yl diphosphate synthase (flavodoxin)"/>
    <property type="match status" value="1"/>
</dbReference>
<organism evidence="10 11">
    <name type="scientific">Veillonella montpellierensis DNF00314</name>
    <dbReference type="NCBI Taxonomy" id="1401067"/>
    <lineage>
        <taxon>Bacteria</taxon>
        <taxon>Bacillati</taxon>
        <taxon>Bacillota</taxon>
        <taxon>Negativicutes</taxon>
        <taxon>Veillonellales</taxon>
        <taxon>Veillonellaceae</taxon>
        <taxon>Veillonella</taxon>
    </lineage>
</organism>
<keyword evidence="2 7" id="KW-0479">Metal-binding</keyword>
<dbReference type="Pfam" id="PF26540">
    <property type="entry name" value="GcpE_C"/>
    <property type="match status" value="1"/>
</dbReference>
<feature type="binding site" evidence="7">
    <location>
        <position position="266"/>
    </location>
    <ligand>
        <name>[4Fe-4S] cluster</name>
        <dbReference type="ChEBI" id="CHEBI:49883"/>
    </ligand>
</feature>
<dbReference type="GO" id="GO:0046429">
    <property type="term" value="F:4-hydroxy-3-methylbut-2-en-1-yl diphosphate synthase activity (ferredoxin)"/>
    <property type="evidence" value="ECO:0007669"/>
    <property type="project" value="UniProtKB-UniRule"/>
</dbReference>
<dbReference type="Pfam" id="PF04551">
    <property type="entry name" value="GcpE"/>
    <property type="match status" value="1"/>
</dbReference>
<dbReference type="InterPro" id="IPR011005">
    <property type="entry name" value="Dihydropteroate_synth-like_sf"/>
</dbReference>
<dbReference type="EMBL" id="JRNT01000005">
    <property type="protein sequence ID" value="KGF48211.1"/>
    <property type="molecule type" value="Genomic_DNA"/>
</dbReference>
<dbReference type="NCBIfam" id="NF001540">
    <property type="entry name" value="PRK00366.1"/>
    <property type="match status" value="1"/>
</dbReference>
<evidence type="ECO:0000256" key="5">
    <source>
        <dbReference type="ARBA" id="ARBA00023014"/>
    </source>
</evidence>
<evidence type="ECO:0000259" key="9">
    <source>
        <dbReference type="Pfam" id="PF26540"/>
    </source>
</evidence>
<dbReference type="GO" id="GO:0005506">
    <property type="term" value="F:iron ion binding"/>
    <property type="evidence" value="ECO:0007669"/>
    <property type="project" value="InterPro"/>
</dbReference>
<feature type="binding site" evidence="7">
    <location>
        <position position="308"/>
    </location>
    <ligand>
        <name>[4Fe-4S] cluster</name>
        <dbReference type="ChEBI" id="CHEBI:49883"/>
    </ligand>
</feature>
<dbReference type="AlphaFoldDB" id="A0A096ANE7"/>
<evidence type="ECO:0000256" key="4">
    <source>
        <dbReference type="ARBA" id="ARBA00023004"/>
    </source>
</evidence>
<evidence type="ECO:0000256" key="1">
    <source>
        <dbReference type="ARBA" id="ARBA00022485"/>
    </source>
</evidence>
<dbReference type="PANTHER" id="PTHR30454:SF0">
    <property type="entry name" value="4-HYDROXY-3-METHYLBUT-2-EN-1-YL DIPHOSPHATE SYNTHASE (FERREDOXIN), CHLOROPLASTIC"/>
    <property type="match status" value="1"/>
</dbReference>
<dbReference type="PIRSF" id="PIRSF004640">
    <property type="entry name" value="IspG"/>
    <property type="match status" value="1"/>
</dbReference>
<dbReference type="SUPFAM" id="SSF51717">
    <property type="entry name" value="Dihydropteroate synthetase-like"/>
    <property type="match status" value="1"/>
</dbReference>
<dbReference type="GO" id="GO:0051539">
    <property type="term" value="F:4 iron, 4 sulfur cluster binding"/>
    <property type="evidence" value="ECO:0007669"/>
    <property type="project" value="UniProtKB-UniRule"/>
</dbReference>
<dbReference type="SUPFAM" id="SSF56014">
    <property type="entry name" value="Nitrite and sulphite reductase 4Fe-4S domain-like"/>
    <property type="match status" value="1"/>
</dbReference>
<comment type="pathway">
    <text evidence="7">Isoprenoid biosynthesis; isopentenyl diphosphate biosynthesis via DXP pathway; isopentenyl diphosphate from 1-deoxy-D-xylulose 5-phosphate: step 5/6.</text>
</comment>
<evidence type="ECO:0000256" key="6">
    <source>
        <dbReference type="ARBA" id="ARBA00023229"/>
    </source>
</evidence>
<keyword evidence="6 7" id="KW-0414">Isoprene biosynthesis</keyword>
<keyword evidence="4 7" id="KW-0408">Iron</keyword>
<gene>
    <name evidence="7" type="primary">ispG</name>
    <name evidence="10" type="ORF">HMPREF0872_01065</name>
</gene>
<reference evidence="10 11" key="1">
    <citation type="submission" date="2014-07" db="EMBL/GenBank/DDBJ databases">
        <authorList>
            <person name="McCorrison J."/>
            <person name="Sanka R."/>
            <person name="Torralba M."/>
            <person name="Gillis M."/>
            <person name="Haft D.H."/>
            <person name="Methe B."/>
            <person name="Sutton G."/>
            <person name="Nelson K.E."/>
        </authorList>
    </citation>
    <scope>NUCLEOTIDE SEQUENCE [LARGE SCALE GENOMIC DNA]</scope>
    <source>
        <strain evidence="10 11">DNF00314</strain>
    </source>
</reference>
<dbReference type="InterPro" id="IPR058578">
    <property type="entry name" value="IspG_TIM"/>
</dbReference>
<comment type="similarity">
    <text evidence="7">Belongs to the IspG family.</text>
</comment>
<protein>
    <recommendedName>
        <fullName evidence="7">4-hydroxy-3-methylbut-2-en-1-yl diphosphate synthase (flavodoxin)</fullName>
        <ecNumber evidence="7">1.17.7.3</ecNumber>
    </recommendedName>
    <alternativeName>
        <fullName evidence="7">1-hydroxy-2-methyl-2-(E)-butenyl 4-diphosphate synthase</fullName>
    </alternativeName>
</protein>
<dbReference type="HAMAP" id="MF_00159">
    <property type="entry name" value="IspG"/>
    <property type="match status" value="1"/>
</dbReference>
<accession>A0A096ANE7</accession>
<dbReference type="Gene3D" id="3.30.413.10">
    <property type="entry name" value="Sulfite Reductase Hemoprotein, domain 1"/>
    <property type="match status" value="1"/>
</dbReference>
<feature type="domain" description="IspG C-terminal" evidence="9">
    <location>
        <begin position="263"/>
        <end position="349"/>
    </location>
</feature>
<sequence>MIVRKQTNGIHVGSVKIGDFSPISIQSMITTNPIYTDKAIAEINRLTEAGCEIVRVAVPTMEAAKSLEIVKKGISIPLIADIHFDYRLALQAIDSNVDGLRINPGNIGSIDNVLAVVEKAKPKRIPIRIGVNAGSLPKRILEAYGGHPTADGMVETALEHVRILEKLDYKEMKLSIKATEVPLMIEAYRKLSDKVPYPLHLGVTEAGTIKQGTIKSAIGIGALLADGIGDTLRVSLTGDPIHEIEVGRMIVSSLGLRNFGATMISCPTCGRCQVNLFSMAETVEQRLASIKEPIKVAVMGCVVNGPGEAREADFGIAGGNGQGIVFRKGEVIKTVPEHQLVDTLFNEINTYLEMKEKES</sequence>
<keyword evidence="3 7" id="KW-0560">Oxidoreductase</keyword>
<dbReference type="PANTHER" id="PTHR30454">
    <property type="entry name" value="4-HYDROXY-3-METHYLBUT-2-EN-1-YL DIPHOSPHATE SYNTHASE"/>
    <property type="match status" value="1"/>
</dbReference>
<comment type="cofactor">
    <cofactor evidence="7">
        <name>[4Fe-4S] cluster</name>
        <dbReference type="ChEBI" id="CHEBI:49883"/>
    </cofactor>
    <text evidence="7">Binds 1 [4Fe-4S] cluster.</text>
</comment>
<dbReference type="UniPathway" id="UPA00056">
    <property type="reaction ID" value="UER00096"/>
</dbReference>
<dbReference type="InterPro" id="IPR045854">
    <property type="entry name" value="NO2/SO3_Rdtase_4Fe4S_sf"/>
</dbReference>
<dbReference type="InterPro" id="IPR016425">
    <property type="entry name" value="IspG_bac"/>
</dbReference>
<evidence type="ECO:0000313" key="11">
    <source>
        <dbReference type="Proteomes" id="UP000029628"/>
    </source>
</evidence>
<proteinExistence type="inferred from homology"/>
<keyword evidence="5 7" id="KW-0411">Iron-sulfur</keyword>
<dbReference type="FunFam" id="3.20.20.20:FF:000001">
    <property type="entry name" value="4-hydroxy-3-methylbut-2-en-1-yl diphosphate synthase (flavodoxin)"/>
    <property type="match status" value="1"/>
</dbReference>
<dbReference type="GO" id="GO:0019288">
    <property type="term" value="P:isopentenyl diphosphate biosynthetic process, methylerythritol 4-phosphate pathway"/>
    <property type="evidence" value="ECO:0007669"/>
    <property type="project" value="UniProtKB-UniRule"/>
</dbReference>
<comment type="function">
    <text evidence="7">Converts 2C-methyl-D-erythritol 2,4-cyclodiphosphate (ME-2,4cPP) into 1-hydroxy-2-methyl-2-(E)-butenyl 4-diphosphate.</text>
</comment>
<dbReference type="RefSeq" id="WP_038151151.1">
    <property type="nucleotide sequence ID" value="NZ_JRNT01000005.1"/>
</dbReference>
<name>A0A096ANE7_9FIRM</name>